<protein>
    <submittedName>
        <fullName evidence="2">Uncharacterized protein</fullName>
    </submittedName>
</protein>
<name>V4B4Z3_LOTGI</name>
<dbReference type="HOGENOM" id="CLU_1070732_0_0_1"/>
<sequence length="260" mass="27627">MQITTLLAVIAITVVTGQLPFRRNVGGSFAGDGLGSNFFPFPGGNFGQPNGLSVLPGSFGQAGGQFPGSLLGQQGLNEPTVTNCVTGHNGNSLEVYIRPSQPQFNPFIQFQGGSSPYEIEVRVDSSDLQGTFTVAVTDMSTDNAFCSASELGSISTNGQPQNGLLSLFTGRLNQQSAGVVGEIDLEPQTISEEYYRSNTLFRNFRDFRGMGIGLCSSVEGGDNSNFNPFFQLPLTPARQTCEMPVLCCKLGLSRDVSPGK</sequence>
<dbReference type="OrthoDB" id="6197147at2759"/>
<evidence type="ECO:0000256" key="1">
    <source>
        <dbReference type="SAM" id="SignalP"/>
    </source>
</evidence>
<dbReference type="RefSeq" id="XP_009044118.1">
    <property type="nucleotide sequence ID" value="XM_009045870.1"/>
</dbReference>
<feature type="chain" id="PRO_5004719288" evidence="1">
    <location>
        <begin position="18"/>
        <end position="260"/>
    </location>
</feature>
<dbReference type="CTD" id="20235672"/>
<gene>
    <name evidence="2" type="ORF">LOTGIDRAFT_152430</name>
</gene>
<keyword evidence="3" id="KW-1185">Reference proteome</keyword>
<keyword evidence="1" id="KW-0732">Signal</keyword>
<dbReference type="Proteomes" id="UP000030746">
    <property type="component" value="Unassembled WGS sequence"/>
</dbReference>
<evidence type="ECO:0000313" key="3">
    <source>
        <dbReference type="Proteomes" id="UP000030746"/>
    </source>
</evidence>
<dbReference type="AlphaFoldDB" id="V4B4Z3"/>
<accession>V4B4Z3</accession>
<reference evidence="2 3" key="1">
    <citation type="journal article" date="2013" name="Nature">
        <title>Insights into bilaterian evolution from three spiralian genomes.</title>
        <authorList>
            <person name="Simakov O."/>
            <person name="Marletaz F."/>
            <person name="Cho S.J."/>
            <person name="Edsinger-Gonzales E."/>
            <person name="Havlak P."/>
            <person name="Hellsten U."/>
            <person name="Kuo D.H."/>
            <person name="Larsson T."/>
            <person name="Lv J."/>
            <person name="Arendt D."/>
            <person name="Savage R."/>
            <person name="Osoegawa K."/>
            <person name="de Jong P."/>
            <person name="Grimwood J."/>
            <person name="Chapman J.A."/>
            <person name="Shapiro H."/>
            <person name="Aerts A."/>
            <person name="Otillar R.P."/>
            <person name="Terry A.Y."/>
            <person name="Boore J.L."/>
            <person name="Grigoriev I.V."/>
            <person name="Lindberg D.R."/>
            <person name="Seaver E.C."/>
            <person name="Weisblat D.A."/>
            <person name="Putnam N.H."/>
            <person name="Rokhsar D.S."/>
        </authorList>
    </citation>
    <scope>NUCLEOTIDE SEQUENCE [LARGE SCALE GENOMIC DNA]</scope>
</reference>
<dbReference type="KEGG" id="lgi:LOTGIDRAFT_152430"/>
<feature type="signal peptide" evidence="1">
    <location>
        <begin position="1"/>
        <end position="17"/>
    </location>
</feature>
<evidence type="ECO:0000313" key="2">
    <source>
        <dbReference type="EMBL" id="ESP05573.1"/>
    </source>
</evidence>
<proteinExistence type="predicted"/>
<organism evidence="2 3">
    <name type="scientific">Lottia gigantea</name>
    <name type="common">Giant owl limpet</name>
    <dbReference type="NCBI Taxonomy" id="225164"/>
    <lineage>
        <taxon>Eukaryota</taxon>
        <taxon>Metazoa</taxon>
        <taxon>Spiralia</taxon>
        <taxon>Lophotrochozoa</taxon>
        <taxon>Mollusca</taxon>
        <taxon>Gastropoda</taxon>
        <taxon>Patellogastropoda</taxon>
        <taxon>Lottioidea</taxon>
        <taxon>Lottiidae</taxon>
        <taxon>Lottia</taxon>
    </lineage>
</organism>
<dbReference type="EMBL" id="KB199650">
    <property type="protein sequence ID" value="ESP05573.1"/>
    <property type="molecule type" value="Genomic_DNA"/>
</dbReference>
<dbReference type="GeneID" id="20235672"/>